<evidence type="ECO:0000256" key="1">
    <source>
        <dbReference type="SAM" id="SignalP"/>
    </source>
</evidence>
<gene>
    <name evidence="3" type="ORF">HPS54_05825</name>
</gene>
<keyword evidence="4" id="KW-1185">Reference proteome</keyword>
<name>A0ABX2B3J4_9BACT</name>
<reference evidence="3 4" key="1">
    <citation type="submission" date="2020-05" db="EMBL/GenBank/DDBJ databases">
        <title>Distinct polysaccharide utilization as determinants for interspecies competition between intestinal Prevotella spp.</title>
        <authorList>
            <person name="Galvez E.J.C."/>
            <person name="Iljazovic A."/>
            <person name="Strowig T."/>
        </authorList>
    </citation>
    <scope>NUCLEOTIDE SEQUENCE [LARGE SCALE GENOMIC DNA]</scope>
    <source>
        <strain evidence="3 4">PCHR</strain>
    </source>
</reference>
<evidence type="ECO:0000313" key="3">
    <source>
        <dbReference type="EMBL" id="NPE25038.1"/>
    </source>
</evidence>
<dbReference type="Pfam" id="PF10988">
    <property type="entry name" value="DUF2807"/>
    <property type="match status" value="2"/>
</dbReference>
<dbReference type="EMBL" id="JABKKJ010000006">
    <property type="protein sequence ID" value="NPE25038.1"/>
    <property type="molecule type" value="Genomic_DNA"/>
</dbReference>
<feature type="chain" id="PRO_5045696900" description="Putative auto-transporter adhesin head GIN domain-containing protein" evidence="1">
    <location>
        <begin position="24"/>
        <end position="327"/>
    </location>
</feature>
<dbReference type="Gene3D" id="2.160.20.120">
    <property type="match status" value="2"/>
</dbReference>
<sequence length="327" mass="35353">MEKRCFILSAAMLMLLVAPSCSGTNKVGTGNKRTVTYIYGGKPQTTITFVNKHDEEQGTRLIPVKEFNAIYNTGSARITLRQGSTCRVEIRGNAYARREAEVSVDNGVLMLKKHPRICDSNSEYVIYAPKITSIKNRGMLKINTGDIKTDNLTIENSGYINAVFGQLKCSGTFAVNNTGQSENMMFADIDAASVRLDNTGILETSADKMRCGRLVVTNKGQQKMSGKINSSGMEVSNIGVLDCNATVEGVSFKLSNSGQADITTTFNGEEMNVKNTGIGRISLSVDCEKLTAGNNGQCNLSISGTADKTVVTGNGIYEIDTRKLNNF</sequence>
<proteinExistence type="predicted"/>
<organism evidence="3 4">
    <name type="scientific">Xylanibacter caecicola</name>
    <dbReference type="NCBI Taxonomy" id="2736294"/>
    <lineage>
        <taxon>Bacteria</taxon>
        <taxon>Pseudomonadati</taxon>
        <taxon>Bacteroidota</taxon>
        <taxon>Bacteroidia</taxon>
        <taxon>Bacteroidales</taxon>
        <taxon>Prevotellaceae</taxon>
        <taxon>Xylanibacter</taxon>
    </lineage>
</organism>
<feature type="signal peptide" evidence="1">
    <location>
        <begin position="1"/>
        <end position="23"/>
    </location>
</feature>
<comment type="caution">
    <text evidence="3">The sequence shown here is derived from an EMBL/GenBank/DDBJ whole genome shotgun (WGS) entry which is preliminary data.</text>
</comment>
<accession>A0ABX2B3J4</accession>
<feature type="domain" description="Putative auto-transporter adhesin head GIN" evidence="2">
    <location>
        <begin position="252"/>
        <end position="325"/>
    </location>
</feature>
<keyword evidence="1" id="KW-0732">Signal</keyword>
<protein>
    <recommendedName>
        <fullName evidence="2">Putative auto-transporter adhesin head GIN domain-containing protein</fullName>
    </recommendedName>
</protein>
<dbReference type="InterPro" id="IPR021255">
    <property type="entry name" value="DUF2807"/>
</dbReference>
<dbReference type="RefSeq" id="WP_172344520.1">
    <property type="nucleotide sequence ID" value="NZ_CASYYZ010000056.1"/>
</dbReference>
<evidence type="ECO:0000313" key="4">
    <source>
        <dbReference type="Proteomes" id="UP000820977"/>
    </source>
</evidence>
<feature type="domain" description="Putative auto-transporter adhesin head GIN" evidence="2">
    <location>
        <begin position="66"/>
        <end position="220"/>
    </location>
</feature>
<evidence type="ECO:0000259" key="2">
    <source>
        <dbReference type="Pfam" id="PF10988"/>
    </source>
</evidence>
<dbReference type="Proteomes" id="UP000820977">
    <property type="component" value="Unassembled WGS sequence"/>
</dbReference>